<evidence type="ECO:0008006" key="3">
    <source>
        <dbReference type="Google" id="ProtNLM"/>
    </source>
</evidence>
<keyword evidence="2" id="KW-1185">Reference proteome</keyword>
<gene>
    <name evidence="1" type="ORF">C8N29_101371</name>
</gene>
<dbReference type="RefSeq" id="WP_107864312.1">
    <property type="nucleotide sequence ID" value="NZ_QAON01000001.1"/>
</dbReference>
<name>A0A2T5J422_9GAMM</name>
<protein>
    <recommendedName>
        <fullName evidence="3">DNA-binding protein</fullName>
    </recommendedName>
</protein>
<dbReference type="AlphaFoldDB" id="A0A2T5J422"/>
<organism evidence="1 2">
    <name type="scientific">Agitococcus lubricus</name>
    <dbReference type="NCBI Taxonomy" id="1077255"/>
    <lineage>
        <taxon>Bacteria</taxon>
        <taxon>Pseudomonadati</taxon>
        <taxon>Pseudomonadota</taxon>
        <taxon>Gammaproteobacteria</taxon>
        <taxon>Moraxellales</taxon>
        <taxon>Moraxellaceae</taxon>
        <taxon>Agitococcus</taxon>
    </lineage>
</organism>
<comment type="caution">
    <text evidence="1">The sequence shown here is derived from an EMBL/GenBank/DDBJ whole genome shotgun (WGS) entry which is preliminary data.</text>
</comment>
<evidence type="ECO:0000313" key="2">
    <source>
        <dbReference type="Proteomes" id="UP000244223"/>
    </source>
</evidence>
<reference evidence="1 2" key="1">
    <citation type="submission" date="2018-04" db="EMBL/GenBank/DDBJ databases">
        <title>Genomic Encyclopedia of Archaeal and Bacterial Type Strains, Phase II (KMG-II): from individual species to whole genera.</title>
        <authorList>
            <person name="Goeker M."/>
        </authorList>
    </citation>
    <scope>NUCLEOTIDE SEQUENCE [LARGE SCALE GENOMIC DNA]</scope>
    <source>
        <strain evidence="1 2">DSM 5822</strain>
    </source>
</reference>
<dbReference type="Proteomes" id="UP000244223">
    <property type="component" value="Unassembled WGS sequence"/>
</dbReference>
<sequence>MSLAQQEQALFALLFDSERQQQFCQHGIAALADFGLSRTELADFRHIRASALQYDSQLRIDFILAQFCRALPLSFSLIKALTGSVDFIRQQLSYEVMQQETSKRLLHFAKQLKPAITRQAFANRTLLAILAAETAMISTSYQLKMAYSQGKPFDTKSVLDAHWQTRPLRIADYVSVSVLPLSYPILKQGLCPYLGSELWHYLQQSNSDHAEPLTFLHQEDPRLLVSLAYISHHSPCDMTIDHTTIELSEGFAPLLDAVDGELCVNQLLAYLQKAGAPHPLLQSVAMGFRHLLQQGMLIFND</sequence>
<accession>A0A2T5J422</accession>
<evidence type="ECO:0000313" key="1">
    <source>
        <dbReference type="EMBL" id="PTQ91298.1"/>
    </source>
</evidence>
<proteinExistence type="predicted"/>
<dbReference type="EMBL" id="QAON01000001">
    <property type="protein sequence ID" value="PTQ91298.1"/>
    <property type="molecule type" value="Genomic_DNA"/>
</dbReference>